<dbReference type="RefSeq" id="XP_024740529.1">
    <property type="nucleotide sequence ID" value="XM_024873065.1"/>
</dbReference>
<evidence type="ECO:0000259" key="1">
    <source>
        <dbReference type="Pfam" id="PF06985"/>
    </source>
</evidence>
<proteinExistence type="predicted"/>
<dbReference type="Proteomes" id="UP000235371">
    <property type="component" value="Unassembled WGS sequence"/>
</dbReference>
<dbReference type="InterPro" id="IPR052895">
    <property type="entry name" value="HetReg/Transcr_Mod"/>
</dbReference>
<dbReference type="InParanoid" id="A0A2J6TKR5"/>
<dbReference type="Pfam" id="PF06985">
    <property type="entry name" value="HET"/>
    <property type="match status" value="1"/>
</dbReference>
<dbReference type="EMBL" id="KZ613780">
    <property type="protein sequence ID" value="PMD63625.1"/>
    <property type="molecule type" value="Genomic_DNA"/>
</dbReference>
<dbReference type="GeneID" id="36581145"/>
<organism evidence="2 3">
    <name type="scientific">Hyaloscypha bicolor E</name>
    <dbReference type="NCBI Taxonomy" id="1095630"/>
    <lineage>
        <taxon>Eukaryota</taxon>
        <taxon>Fungi</taxon>
        <taxon>Dikarya</taxon>
        <taxon>Ascomycota</taxon>
        <taxon>Pezizomycotina</taxon>
        <taxon>Leotiomycetes</taxon>
        <taxon>Helotiales</taxon>
        <taxon>Hyaloscyphaceae</taxon>
        <taxon>Hyaloscypha</taxon>
        <taxon>Hyaloscypha bicolor</taxon>
    </lineage>
</organism>
<name>A0A2J6TKR5_9HELO</name>
<protein>
    <recommendedName>
        <fullName evidence="1">Heterokaryon incompatibility domain-containing protein</fullName>
    </recommendedName>
</protein>
<gene>
    <name evidence="2" type="ORF">K444DRAFT_483978</name>
</gene>
<dbReference type="AlphaFoldDB" id="A0A2J6TKR5"/>
<evidence type="ECO:0000313" key="2">
    <source>
        <dbReference type="EMBL" id="PMD63625.1"/>
    </source>
</evidence>
<dbReference type="PANTHER" id="PTHR24148">
    <property type="entry name" value="ANKYRIN REPEAT DOMAIN-CONTAINING PROTEIN 39 HOMOLOG-RELATED"/>
    <property type="match status" value="1"/>
</dbReference>
<accession>A0A2J6TKR5</accession>
<reference evidence="2 3" key="1">
    <citation type="submission" date="2016-04" db="EMBL/GenBank/DDBJ databases">
        <title>A degradative enzymes factory behind the ericoid mycorrhizal symbiosis.</title>
        <authorList>
            <consortium name="DOE Joint Genome Institute"/>
            <person name="Martino E."/>
            <person name="Morin E."/>
            <person name="Grelet G."/>
            <person name="Kuo A."/>
            <person name="Kohler A."/>
            <person name="Daghino S."/>
            <person name="Barry K."/>
            <person name="Choi C."/>
            <person name="Cichocki N."/>
            <person name="Clum A."/>
            <person name="Copeland A."/>
            <person name="Hainaut M."/>
            <person name="Haridas S."/>
            <person name="Labutti K."/>
            <person name="Lindquist E."/>
            <person name="Lipzen A."/>
            <person name="Khouja H.-R."/>
            <person name="Murat C."/>
            <person name="Ohm R."/>
            <person name="Olson A."/>
            <person name="Spatafora J."/>
            <person name="Veneault-Fourrey C."/>
            <person name="Henrissat B."/>
            <person name="Grigoriev I."/>
            <person name="Martin F."/>
            <person name="Perotto S."/>
        </authorList>
    </citation>
    <scope>NUCLEOTIDE SEQUENCE [LARGE SCALE GENOMIC DNA]</scope>
    <source>
        <strain evidence="2 3">E</strain>
    </source>
</reference>
<feature type="non-terminal residue" evidence="2">
    <location>
        <position position="1"/>
    </location>
</feature>
<feature type="domain" description="Heterokaryon incompatibility" evidence="1">
    <location>
        <begin position="20"/>
        <end position="75"/>
    </location>
</feature>
<keyword evidence="3" id="KW-1185">Reference proteome</keyword>
<dbReference type="OrthoDB" id="3526006at2759"/>
<dbReference type="InterPro" id="IPR010730">
    <property type="entry name" value="HET"/>
</dbReference>
<evidence type="ECO:0000313" key="3">
    <source>
        <dbReference type="Proteomes" id="UP000235371"/>
    </source>
</evidence>
<dbReference type="PANTHER" id="PTHR24148:SF73">
    <property type="entry name" value="HET DOMAIN PROTEIN (AFU_ORTHOLOGUE AFUA_8G01020)"/>
    <property type="match status" value="1"/>
</dbReference>
<feature type="non-terminal residue" evidence="2">
    <location>
        <position position="75"/>
    </location>
</feature>
<sequence length="75" mass="8392">ASIVCTLRKETLGRIPKMLALSYVWADPNVTVPISLNGVEFQLTTNLAAALRRIRPSPFRPDISRIDLWIDAICI</sequence>